<protein>
    <submittedName>
        <fullName evidence="2">Glycosyltransferase family 4 protein</fullName>
    </submittedName>
</protein>
<keyword evidence="1" id="KW-0808">Transferase</keyword>
<dbReference type="CDD" id="cd03801">
    <property type="entry name" value="GT4_PimA-like"/>
    <property type="match status" value="1"/>
</dbReference>
<organism evidence="2 3">
    <name type="scientific">Donghicola mangrovi</name>
    <dbReference type="NCBI Taxonomy" id="2729614"/>
    <lineage>
        <taxon>Bacteria</taxon>
        <taxon>Pseudomonadati</taxon>
        <taxon>Pseudomonadota</taxon>
        <taxon>Alphaproteobacteria</taxon>
        <taxon>Rhodobacterales</taxon>
        <taxon>Roseobacteraceae</taxon>
        <taxon>Donghicola</taxon>
    </lineage>
</organism>
<gene>
    <name evidence="2" type="ORF">HJ526_17310</name>
</gene>
<dbReference type="PANTHER" id="PTHR46401:SF2">
    <property type="entry name" value="GLYCOSYLTRANSFERASE WBBK-RELATED"/>
    <property type="match status" value="1"/>
</dbReference>
<name>A0ABX2PI49_9RHOB</name>
<sequence length="437" mass="47894">MGILGTEERRNRSVKRVIFVSRQRIVGKTNGSSAYLLDLASAVRRGGMEPILLQPSPSLFGRTPVLRLMDDMDLFSAHHVRGAVRIGSYLIALHPKIWLTAAEGVLAKLIAKAGFQLNWLKDRKAPYSIAVPWTQKDKEFASSHIDEGSIIVADYVFQTIAFENLNVRPAGTATIMHDLFSQRAEMAYEKQVDDSVIPLNRREEVELLGKADLVIAIQQAEADFVKEHLPDQPVLTVPMSYSTVRHPHPGNAKEILFVGSNTEPNVLGLKWFYRECWPDILKAVPDAKLNVVGTVYRAMHGEAVPPSVTYLGLVEDLSALYQGSGIVISPLTFGSGLKIKLIEAMALGKAIVATSVTLQGVEELASSAVCHADASGDFSSAVIKLATNDELRLQKATGALAVADAHFTSRTVHANLIRWFEERFDTPNSCLPEQSSD</sequence>
<dbReference type="Gene3D" id="3.40.50.2000">
    <property type="entry name" value="Glycogen Phosphorylase B"/>
    <property type="match status" value="2"/>
</dbReference>
<dbReference type="Proteomes" id="UP000523601">
    <property type="component" value="Unassembled WGS sequence"/>
</dbReference>
<comment type="caution">
    <text evidence="2">The sequence shown here is derived from an EMBL/GenBank/DDBJ whole genome shotgun (WGS) entry which is preliminary data.</text>
</comment>
<evidence type="ECO:0000313" key="2">
    <source>
        <dbReference type="EMBL" id="NVO29183.1"/>
    </source>
</evidence>
<dbReference type="Pfam" id="PF13692">
    <property type="entry name" value="Glyco_trans_1_4"/>
    <property type="match status" value="1"/>
</dbReference>
<dbReference type="PANTHER" id="PTHR46401">
    <property type="entry name" value="GLYCOSYLTRANSFERASE WBBK-RELATED"/>
    <property type="match status" value="1"/>
</dbReference>
<dbReference type="SUPFAM" id="SSF53756">
    <property type="entry name" value="UDP-Glycosyltransferase/glycogen phosphorylase"/>
    <property type="match status" value="1"/>
</dbReference>
<dbReference type="RefSeq" id="WP_176855873.1">
    <property type="nucleotide sequence ID" value="NZ_JABCJD010000011.1"/>
</dbReference>
<evidence type="ECO:0000313" key="3">
    <source>
        <dbReference type="Proteomes" id="UP000523601"/>
    </source>
</evidence>
<proteinExistence type="predicted"/>
<accession>A0ABX2PI49</accession>
<dbReference type="EMBL" id="JABCJD010000011">
    <property type="protein sequence ID" value="NVO29183.1"/>
    <property type="molecule type" value="Genomic_DNA"/>
</dbReference>
<keyword evidence="3" id="KW-1185">Reference proteome</keyword>
<evidence type="ECO:0000256" key="1">
    <source>
        <dbReference type="ARBA" id="ARBA00022679"/>
    </source>
</evidence>
<reference evidence="2 3" key="1">
    <citation type="submission" date="2020-04" db="EMBL/GenBank/DDBJ databases">
        <title>Donghicola sp., a member of the Rhodobacteraceae family isolated from mangrove forest in Thailand.</title>
        <authorList>
            <person name="Charoenyingcharoen P."/>
            <person name="Yukphan P."/>
        </authorList>
    </citation>
    <scope>NUCLEOTIDE SEQUENCE [LARGE SCALE GENOMIC DNA]</scope>
    <source>
        <strain evidence="2 3">C2-DW-16</strain>
    </source>
</reference>